<gene>
    <name evidence="2" type="ordered locus">Pfl01_3003</name>
</gene>
<dbReference type="NCBIfam" id="NF040584">
    <property type="entry name" value="STY4534_fam"/>
    <property type="match status" value="1"/>
</dbReference>
<dbReference type="EMBL" id="CP000094">
    <property type="protein sequence ID" value="ABA74741.1"/>
    <property type="molecule type" value="Genomic_DNA"/>
</dbReference>
<accession>Q3KBW3</accession>
<evidence type="ECO:0008006" key="4">
    <source>
        <dbReference type="Google" id="ProtNLM"/>
    </source>
</evidence>
<evidence type="ECO:0000256" key="1">
    <source>
        <dbReference type="SAM" id="MobiDB-lite"/>
    </source>
</evidence>
<feature type="compositionally biased region" description="Acidic residues" evidence="1">
    <location>
        <begin position="158"/>
        <end position="169"/>
    </location>
</feature>
<protein>
    <recommendedName>
        <fullName evidence="4">DUF3577 domain-containing protein</fullName>
    </recommendedName>
</protein>
<dbReference type="HOGENOM" id="CLU_056377_1_0_6"/>
<name>Q3KBW3_PSEPF</name>
<organism evidence="2 3">
    <name type="scientific">Pseudomonas fluorescens (strain Pf0-1)</name>
    <dbReference type="NCBI Taxonomy" id="205922"/>
    <lineage>
        <taxon>Bacteria</taxon>
        <taxon>Pseudomonadati</taxon>
        <taxon>Pseudomonadota</taxon>
        <taxon>Gammaproteobacteria</taxon>
        <taxon>Pseudomonadales</taxon>
        <taxon>Pseudomonadaceae</taxon>
        <taxon>Pseudomonas</taxon>
    </lineage>
</organism>
<evidence type="ECO:0000313" key="3">
    <source>
        <dbReference type="Proteomes" id="UP000002704"/>
    </source>
</evidence>
<dbReference type="RefSeq" id="WP_011334400.1">
    <property type="nucleotide sequence ID" value="NC_007492.2"/>
</dbReference>
<sequence>MAHANQSQEVTTYFNLHTIGIGYLNRVREVQVRRGQPFMACDIAALHGATDAVEYTRFDCKVAGGEAERLIRLYMDAVKAEKKVLLSFRIGDLWIDPFLYEKGDKQGQPGASLKGRLLFIDWIKVNGTFEYKAPARQEATPPTEQAPNSEPSPASADAEVEVEVEEFENPTDARVEPESPPTPRTARRDPTRTVQSA</sequence>
<dbReference type="Proteomes" id="UP000002704">
    <property type="component" value="Chromosome"/>
</dbReference>
<evidence type="ECO:0000313" key="2">
    <source>
        <dbReference type="EMBL" id="ABA74741.1"/>
    </source>
</evidence>
<dbReference type="eggNOG" id="ENOG502Z9W9">
    <property type="taxonomic scope" value="Bacteria"/>
</dbReference>
<feature type="compositionally biased region" description="Polar residues" evidence="1">
    <location>
        <begin position="140"/>
        <end position="152"/>
    </location>
</feature>
<reference evidence="2 3" key="1">
    <citation type="journal article" date="2009" name="Genome Biol.">
        <title>Genomic and genetic analyses of diversity and plant interactions of Pseudomonas fluorescens.</title>
        <authorList>
            <person name="Silby M.W."/>
            <person name="Cerdeno-Tarraga A.M."/>
            <person name="Vernikos G.S."/>
            <person name="Giddens S.R."/>
            <person name="Jackson R.W."/>
            <person name="Preston G.M."/>
            <person name="Zhang X.X."/>
            <person name="Moon C.D."/>
            <person name="Gehrig S.M."/>
            <person name="Godfrey S.A."/>
            <person name="Knight C.G."/>
            <person name="Malone J.G."/>
            <person name="Robinson Z."/>
            <person name="Spiers A.J."/>
            <person name="Harris S."/>
            <person name="Challis G.L."/>
            <person name="Yaxley A.M."/>
            <person name="Harris D."/>
            <person name="Seeger K."/>
            <person name="Murphy L."/>
            <person name="Rutter S."/>
            <person name="Squares R."/>
            <person name="Quail M.A."/>
            <person name="Saunders E."/>
            <person name="Mavromatis K."/>
            <person name="Brettin T.S."/>
            <person name="Bentley S.D."/>
            <person name="Hothersall J."/>
            <person name="Stephens E."/>
            <person name="Thomas C.M."/>
            <person name="Parkhill J."/>
            <person name="Levy S.B."/>
            <person name="Rainey P.B."/>
            <person name="Thomson N.R."/>
        </authorList>
    </citation>
    <scope>NUCLEOTIDE SEQUENCE [LARGE SCALE GENOMIC DNA]</scope>
    <source>
        <strain evidence="2 3">Pf0-1</strain>
    </source>
</reference>
<dbReference type="AlphaFoldDB" id="Q3KBW3"/>
<feature type="region of interest" description="Disordered" evidence="1">
    <location>
        <begin position="134"/>
        <end position="197"/>
    </location>
</feature>
<proteinExistence type="predicted"/>
<dbReference type="InterPro" id="IPR021960">
    <property type="entry name" value="DUF3577"/>
</dbReference>
<dbReference type="KEGG" id="pfo:Pfl01_3003"/>
<dbReference type="Pfam" id="PF12101">
    <property type="entry name" value="DUF3577"/>
    <property type="match status" value="1"/>
</dbReference>